<dbReference type="PANTHER" id="PTHR11771">
    <property type="entry name" value="LIPOXYGENASE"/>
    <property type="match status" value="1"/>
</dbReference>
<evidence type="ECO:0000313" key="6">
    <source>
        <dbReference type="Proteomes" id="UP000823749"/>
    </source>
</evidence>
<accession>A0AAV6IH31</accession>
<dbReference type="PRINTS" id="PR00087">
    <property type="entry name" value="LIPOXYGENASE"/>
</dbReference>
<dbReference type="GO" id="GO:0016702">
    <property type="term" value="F:oxidoreductase activity, acting on single donors with incorporation of molecular oxygen, incorporation of two atoms of oxygen"/>
    <property type="evidence" value="ECO:0007669"/>
    <property type="project" value="InterPro"/>
</dbReference>
<dbReference type="InterPro" id="IPR020834">
    <property type="entry name" value="LipOase_CS"/>
</dbReference>
<organism evidence="5 6">
    <name type="scientific">Rhododendron griersonianum</name>
    <dbReference type="NCBI Taxonomy" id="479676"/>
    <lineage>
        <taxon>Eukaryota</taxon>
        <taxon>Viridiplantae</taxon>
        <taxon>Streptophyta</taxon>
        <taxon>Embryophyta</taxon>
        <taxon>Tracheophyta</taxon>
        <taxon>Spermatophyta</taxon>
        <taxon>Magnoliopsida</taxon>
        <taxon>eudicotyledons</taxon>
        <taxon>Gunneridae</taxon>
        <taxon>Pentapetalae</taxon>
        <taxon>asterids</taxon>
        <taxon>Ericales</taxon>
        <taxon>Ericaceae</taxon>
        <taxon>Ericoideae</taxon>
        <taxon>Rhodoreae</taxon>
        <taxon>Rhododendron</taxon>
    </lineage>
</organism>
<feature type="domain" description="Lipoxygenase" evidence="4">
    <location>
        <begin position="1"/>
        <end position="253"/>
    </location>
</feature>
<dbReference type="Pfam" id="PF00305">
    <property type="entry name" value="Lipoxygenase"/>
    <property type="match status" value="2"/>
</dbReference>
<gene>
    <name evidence="5" type="ORF">RHGRI_028668</name>
</gene>
<dbReference type="Gene3D" id="3.10.450.60">
    <property type="match status" value="1"/>
</dbReference>
<dbReference type="AlphaFoldDB" id="A0AAV6IH31"/>
<sequence length="253" mass="28973">MQALKQKKLFILDYHDLLLPYVKKVREVKGTTLYGSRTLFFLTDEETLRPLAIELNRPPMDGKPQWRQVFTPTWNATGLRTHCATEPYIIAANRQLSVIHPIFRLMHPHFRYTMEINALAREALINANGIIEASFSPAKGIAVEDPTAPRGLKLTIEDYPCANDGLILWDAIKQWVTDCVQHYYPDSALVESDKELQAWWTEIRTVGHADKKDEPWWPKLKTVEDLVGILTTMIWVTSGHHSAVNFGQYDFAG</sequence>
<evidence type="ECO:0000256" key="3">
    <source>
        <dbReference type="ARBA" id="ARBA00023002"/>
    </source>
</evidence>
<protein>
    <recommendedName>
        <fullName evidence="4">Lipoxygenase domain-containing protein</fullName>
    </recommendedName>
</protein>
<keyword evidence="2" id="KW-0223">Dioxygenase</keyword>
<dbReference type="Gene3D" id="1.20.245.10">
    <property type="entry name" value="Lipoxygenase-1, Domain 5"/>
    <property type="match status" value="1"/>
</dbReference>
<keyword evidence="1" id="KW-0479">Metal-binding</keyword>
<keyword evidence="3" id="KW-0560">Oxidoreductase</keyword>
<evidence type="ECO:0000313" key="5">
    <source>
        <dbReference type="EMBL" id="KAG5527797.1"/>
    </source>
</evidence>
<dbReference type="GO" id="GO:0034440">
    <property type="term" value="P:lipid oxidation"/>
    <property type="evidence" value="ECO:0007669"/>
    <property type="project" value="InterPro"/>
</dbReference>
<dbReference type="PROSITE" id="PS51393">
    <property type="entry name" value="LIPOXYGENASE_3"/>
    <property type="match status" value="1"/>
</dbReference>
<reference evidence="5" key="1">
    <citation type="submission" date="2020-08" db="EMBL/GenBank/DDBJ databases">
        <title>Plant Genome Project.</title>
        <authorList>
            <person name="Zhang R.-G."/>
        </authorList>
    </citation>
    <scope>NUCLEOTIDE SEQUENCE</scope>
    <source>
        <strain evidence="5">WSP0</strain>
        <tissue evidence="5">Leaf</tissue>
    </source>
</reference>
<evidence type="ECO:0000259" key="4">
    <source>
        <dbReference type="PROSITE" id="PS51393"/>
    </source>
</evidence>
<dbReference type="SUPFAM" id="SSF48484">
    <property type="entry name" value="Lipoxigenase"/>
    <property type="match status" value="1"/>
</dbReference>
<dbReference type="Proteomes" id="UP000823749">
    <property type="component" value="Chromosome 10"/>
</dbReference>
<dbReference type="InterPro" id="IPR013819">
    <property type="entry name" value="LipOase_C"/>
</dbReference>
<name>A0AAV6IH31_9ERIC</name>
<keyword evidence="6" id="KW-1185">Reference proteome</keyword>
<evidence type="ECO:0000256" key="1">
    <source>
        <dbReference type="ARBA" id="ARBA00022723"/>
    </source>
</evidence>
<dbReference type="EMBL" id="JACTNZ010000010">
    <property type="protein sequence ID" value="KAG5527797.1"/>
    <property type="molecule type" value="Genomic_DNA"/>
</dbReference>
<dbReference type="GO" id="GO:0046872">
    <property type="term" value="F:metal ion binding"/>
    <property type="evidence" value="ECO:0007669"/>
    <property type="project" value="UniProtKB-KW"/>
</dbReference>
<evidence type="ECO:0000256" key="2">
    <source>
        <dbReference type="ARBA" id="ARBA00022964"/>
    </source>
</evidence>
<dbReference type="InterPro" id="IPR036226">
    <property type="entry name" value="LipOase_C_sf"/>
</dbReference>
<comment type="caution">
    <text evidence="5">The sequence shown here is derived from an EMBL/GenBank/DDBJ whole genome shotgun (WGS) entry which is preliminary data.</text>
</comment>
<dbReference type="InterPro" id="IPR000907">
    <property type="entry name" value="LipOase"/>
</dbReference>
<dbReference type="PROSITE" id="PS00081">
    <property type="entry name" value="LIPOXYGENASE_2"/>
    <property type="match status" value="1"/>
</dbReference>
<proteinExistence type="predicted"/>